<comment type="caution">
    <text evidence="2">The sequence shown here is derived from an EMBL/GenBank/DDBJ whole genome shotgun (WGS) entry which is preliminary data.</text>
</comment>
<organism evidence="2 3">
    <name type="scientific">Stentor coeruleus</name>
    <dbReference type="NCBI Taxonomy" id="5963"/>
    <lineage>
        <taxon>Eukaryota</taxon>
        <taxon>Sar</taxon>
        <taxon>Alveolata</taxon>
        <taxon>Ciliophora</taxon>
        <taxon>Postciliodesmatophora</taxon>
        <taxon>Heterotrichea</taxon>
        <taxon>Heterotrichida</taxon>
        <taxon>Stentoridae</taxon>
        <taxon>Stentor</taxon>
    </lineage>
</organism>
<reference evidence="2 3" key="1">
    <citation type="submission" date="2016-11" db="EMBL/GenBank/DDBJ databases">
        <title>The macronuclear genome of Stentor coeruleus: a giant cell with tiny introns.</title>
        <authorList>
            <person name="Slabodnick M."/>
            <person name="Ruby J.G."/>
            <person name="Reiff S.B."/>
            <person name="Swart E.C."/>
            <person name="Gosai S."/>
            <person name="Prabakaran S."/>
            <person name="Witkowska E."/>
            <person name="Larue G.E."/>
            <person name="Fisher S."/>
            <person name="Freeman R.M."/>
            <person name="Gunawardena J."/>
            <person name="Chu W."/>
            <person name="Stover N.A."/>
            <person name="Gregory B.D."/>
            <person name="Nowacki M."/>
            <person name="Derisi J."/>
            <person name="Roy S.W."/>
            <person name="Marshall W.F."/>
            <person name="Sood P."/>
        </authorList>
    </citation>
    <scope>NUCLEOTIDE SEQUENCE [LARGE SCALE GENOMIC DNA]</scope>
    <source>
        <strain evidence="2">WM001</strain>
    </source>
</reference>
<keyword evidence="3" id="KW-1185">Reference proteome</keyword>
<evidence type="ECO:0000313" key="2">
    <source>
        <dbReference type="EMBL" id="OMJ96318.1"/>
    </source>
</evidence>
<proteinExistence type="predicted"/>
<sequence>MKIHKDHSADKIKNENPFSPNHSYQKSELLSFASFDLSSYVQSDIRSLVDLQKARCRFNKYEILKKINHRSFKLLPKLKQSSEFKPNFTINSIKSPDRDKASKALHTRLNSNIESMQSLQNTKKRQNDFSLTPQIIKCFNEKNPNMVKSDLDNKDDVKIKAPIILVKKKRVRTMKPMMFKYIF</sequence>
<feature type="region of interest" description="Disordered" evidence="1">
    <location>
        <begin position="1"/>
        <end position="20"/>
    </location>
</feature>
<dbReference type="EMBL" id="MPUH01000001">
    <property type="protein sequence ID" value="OMJ96318.1"/>
    <property type="molecule type" value="Genomic_DNA"/>
</dbReference>
<dbReference type="Proteomes" id="UP000187209">
    <property type="component" value="Unassembled WGS sequence"/>
</dbReference>
<evidence type="ECO:0000313" key="3">
    <source>
        <dbReference type="Proteomes" id="UP000187209"/>
    </source>
</evidence>
<name>A0A1R2D4Y3_9CILI</name>
<dbReference type="AlphaFoldDB" id="A0A1R2D4Y3"/>
<evidence type="ECO:0000256" key="1">
    <source>
        <dbReference type="SAM" id="MobiDB-lite"/>
    </source>
</evidence>
<protein>
    <submittedName>
        <fullName evidence="2">Uncharacterized protein</fullName>
    </submittedName>
</protein>
<accession>A0A1R2D4Y3</accession>
<gene>
    <name evidence="2" type="ORF">SteCoe_50</name>
</gene>
<feature type="compositionally biased region" description="Basic and acidic residues" evidence="1">
    <location>
        <begin position="1"/>
        <end position="14"/>
    </location>
</feature>